<gene>
    <name evidence="2" type="ORF">GLYMA_05G085300</name>
</gene>
<dbReference type="InParanoid" id="A0A0R0JSL0"/>
<name>A0A0R0JSL0_SOYBN</name>
<reference evidence="2 3" key="1">
    <citation type="journal article" date="2010" name="Nature">
        <title>Genome sequence of the palaeopolyploid soybean.</title>
        <authorList>
            <person name="Schmutz J."/>
            <person name="Cannon S.B."/>
            <person name="Schlueter J."/>
            <person name="Ma J."/>
            <person name="Mitros T."/>
            <person name="Nelson W."/>
            <person name="Hyten D.L."/>
            <person name="Song Q."/>
            <person name="Thelen J.J."/>
            <person name="Cheng J."/>
            <person name="Xu D."/>
            <person name="Hellsten U."/>
            <person name="May G.D."/>
            <person name="Yu Y."/>
            <person name="Sakurai T."/>
            <person name="Umezawa T."/>
            <person name="Bhattacharyya M.K."/>
            <person name="Sandhu D."/>
            <person name="Valliyodan B."/>
            <person name="Lindquist E."/>
            <person name="Peto M."/>
            <person name="Grant D."/>
            <person name="Shu S."/>
            <person name="Goodstein D."/>
            <person name="Barry K."/>
            <person name="Futrell-Griggs M."/>
            <person name="Abernathy B."/>
            <person name="Du J."/>
            <person name="Tian Z."/>
            <person name="Zhu L."/>
            <person name="Gill N."/>
            <person name="Joshi T."/>
            <person name="Libault M."/>
            <person name="Sethuraman A."/>
            <person name="Zhang X.-C."/>
            <person name="Shinozaki K."/>
            <person name="Nguyen H.T."/>
            <person name="Wing R.A."/>
            <person name="Cregan P."/>
            <person name="Specht J."/>
            <person name="Grimwood J."/>
            <person name="Rokhsar D."/>
            <person name="Stacey G."/>
            <person name="Shoemaker R.C."/>
            <person name="Jackson S.A."/>
        </authorList>
    </citation>
    <scope>NUCLEOTIDE SEQUENCE</scope>
    <source>
        <strain evidence="3">cv. Williams 82</strain>
        <tissue evidence="2">Callus</tissue>
    </source>
</reference>
<sequence>MFFLYGYGVALLGGRIAHSRFKILVPTFEYSTCNIHQDDKNMQAIDRKEIATFTWWILDIGDGIIRHPNDGYGMGEIPQELLITKYDDLSHTIVHSMFLDLCQQHNNTELLQSSAILASTNETIHQVNDYTLSLIPGEHMAYLSSDSVEKLETIDSCHFSSLTIEFLNSLTISGLPNHSIKLKVGSPTHYVVKKLRSKLASHVIAAEIISGKNIGNKVYIPKMSMSPSQSPWPFKLLRRQFPIMFSYAMTINKSQG</sequence>
<proteinExistence type="predicted"/>
<evidence type="ECO:0000259" key="1">
    <source>
        <dbReference type="Pfam" id="PF21530"/>
    </source>
</evidence>
<keyword evidence="4" id="KW-1185">Reference proteome</keyword>
<evidence type="ECO:0000313" key="4">
    <source>
        <dbReference type="Proteomes" id="UP000008827"/>
    </source>
</evidence>
<dbReference type="STRING" id="3847.A0A0R0JSL0"/>
<dbReference type="SMR" id="A0A0R0JSL0"/>
<dbReference type="InterPro" id="IPR027417">
    <property type="entry name" value="P-loop_NTPase"/>
</dbReference>
<dbReference type="InterPro" id="IPR049163">
    <property type="entry name" value="Pif1-like_2B_dom"/>
</dbReference>
<accession>A0A0R0JSL0</accession>
<dbReference type="Gramene" id="KRH57808">
    <property type="protein sequence ID" value="KRH57808"/>
    <property type="gene ID" value="GLYMA_05G085300"/>
</dbReference>
<dbReference type="PANTHER" id="PTHR23274">
    <property type="entry name" value="DNA HELICASE-RELATED"/>
    <property type="match status" value="1"/>
</dbReference>
<dbReference type="EnsemblPlants" id="KRH57808">
    <property type="protein sequence ID" value="KRH57808"/>
    <property type="gene ID" value="GLYMA_05G085300"/>
</dbReference>
<dbReference type="AlphaFoldDB" id="A0A0R0JSL0"/>
<dbReference type="SUPFAM" id="SSF52540">
    <property type="entry name" value="P-loop containing nucleoside triphosphate hydrolases"/>
    <property type="match status" value="1"/>
</dbReference>
<reference evidence="3" key="2">
    <citation type="submission" date="2018-02" db="UniProtKB">
        <authorList>
            <consortium name="EnsemblPlants"/>
        </authorList>
    </citation>
    <scope>IDENTIFICATION</scope>
    <source>
        <strain evidence="3">Williams 82</strain>
    </source>
</reference>
<dbReference type="Proteomes" id="UP000008827">
    <property type="component" value="Chromosome 5"/>
</dbReference>
<protein>
    <recommendedName>
        <fullName evidence="1">DNA helicase Pif1-like 2B domain-containing protein</fullName>
    </recommendedName>
</protein>
<organism evidence="2">
    <name type="scientific">Glycine max</name>
    <name type="common">Soybean</name>
    <name type="synonym">Glycine hispida</name>
    <dbReference type="NCBI Taxonomy" id="3847"/>
    <lineage>
        <taxon>Eukaryota</taxon>
        <taxon>Viridiplantae</taxon>
        <taxon>Streptophyta</taxon>
        <taxon>Embryophyta</taxon>
        <taxon>Tracheophyta</taxon>
        <taxon>Spermatophyta</taxon>
        <taxon>Magnoliopsida</taxon>
        <taxon>eudicotyledons</taxon>
        <taxon>Gunneridae</taxon>
        <taxon>Pentapetalae</taxon>
        <taxon>rosids</taxon>
        <taxon>fabids</taxon>
        <taxon>Fabales</taxon>
        <taxon>Fabaceae</taxon>
        <taxon>Papilionoideae</taxon>
        <taxon>50 kb inversion clade</taxon>
        <taxon>NPAAA clade</taxon>
        <taxon>indigoferoid/millettioid clade</taxon>
        <taxon>Phaseoleae</taxon>
        <taxon>Glycine</taxon>
        <taxon>Glycine subgen. Soja</taxon>
    </lineage>
</organism>
<feature type="domain" description="DNA helicase Pif1-like 2B" evidence="1">
    <location>
        <begin position="165"/>
        <end position="187"/>
    </location>
</feature>
<reference evidence="2" key="3">
    <citation type="submission" date="2018-07" db="EMBL/GenBank/DDBJ databases">
        <title>WGS assembly of Glycine max.</title>
        <authorList>
            <person name="Schmutz J."/>
            <person name="Cannon S."/>
            <person name="Schlueter J."/>
            <person name="Ma J."/>
            <person name="Mitros T."/>
            <person name="Nelson W."/>
            <person name="Hyten D."/>
            <person name="Song Q."/>
            <person name="Thelen J."/>
            <person name="Cheng J."/>
            <person name="Xu D."/>
            <person name="Hellsten U."/>
            <person name="May G."/>
            <person name="Yu Y."/>
            <person name="Sakurai T."/>
            <person name="Umezawa T."/>
            <person name="Bhattacharyya M."/>
            <person name="Sandhu D."/>
            <person name="Valliyodan B."/>
            <person name="Lindquist E."/>
            <person name="Peto M."/>
            <person name="Grant D."/>
            <person name="Shu S."/>
            <person name="Goodstein D."/>
            <person name="Barry K."/>
            <person name="Futrell-Griggs M."/>
            <person name="Abernathy B."/>
            <person name="Du J."/>
            <person name="Tian Z."/>
            <person name="Zhu L."/>
            <person name="Gill N."/>
            <person name="Joshi T."/>
            <person name="Libault M."/>
            <person name="Sethuraman A."/>
            <person name="Zhang X."/>
            <person name="Shinozaki K."/>
            <person name="Nguyen H."/>
            <person name="Wing R."/>
            <person name="Cregan P."/>
            <person name="Specht J."/>
            <person name="Grimwood J."/>
            <person name="Rokhsar D."/>
            <person name="Stacey G."/>
            <person name="Shoemaker R."/>
            <person name="Jackson S."/>
        </authorList>
    </citation>
    <scope>NUCLEOTIDE SEQUENCE</scope>
    <source>
        <tissue evidence="2">Callus</tissue>
    </source>
</reference>
<dbReference type="EMBL" id="CM000838">
    <property type="protein sequence ID" value="KRH57808.1"/>
    <property type="molecule type" value="Genomic_DNA"/>
</dbReference>
<evidence type="ECO:0000313" key="3">
    <source>
        <dbReference type="EnsemblPlants" id="KRH57808"/>
    </source>
</evidence>
<dbReference type="PANTHER" id="PTHR23274:SF33">
    <property type="entry name" value="ANIMAL RPA1 DOMAIN PROTEIN"/>
    <property type="match status" value="1"/>
</dbReference>
<dbReference type="Pfam" id="PF21530">
    <property type="entry name" value="Pif1_2B_dom"/>
    <property type="match status" value="1"/>
</dbReference>
<evidence type="ECO:0000313" key="2">
    <source>
        <dbReference type="EMBL" id="KRH57808.1"/>
    </source>
</evidence>